<protein>
    <submittedName>
        <fullName evidence="2">Uncharacterized protein</fullName>
    </submittedName>
</protein>
<evidence type="ECO:0000256" key="1">
    <source>
        <dbReference type="SAM" id="MobiDB-lite"/>
    </source>
</evidence>
<dbReference type="EMBL" id="KB446539">
    <property type="protein sequence ID" value="EME44431.1"/>
    <property type="molecule type" value="Genomic_DNA"/>
</dbReference>
<sequence>MACGRPDGRVQHTFEGGRECRATRVETRLNTRTIAHRLLVELPCRTKWKYRELLHEHSFYASHARGRCCVTITCLTAKEVCVSEKDASNSADPFQGSLTLPQLQSTPSDACQD</sequence>
<reference evidence="3" key="1">
    <citation type="journal article" date="2012" name="PLoS Genet.">
        <title>The genomes of the fungal plant pathogens Cladosporium fulvum and Dothistroma septosporum reveal adaptation to different hosts and lifestyles but also signatures of common ancestry.</title>
        <authorList>
            <person name="de Wit P.J.G.M."/>
            <person name="van der Burgt A."/>
            <person name="Oekmen B."/>
            <person name="Stergiopoulos I."/>
            <person name="Abd-Elsalam K.A."/>
            <person name="Aerts A.L."/>
            <person name="Bahkali A.H."/>
            <person name="Beenen H.G."/>
            <person name="Chettri P."/>
            <person name="Cox M.P."/>
            <person name="Datema E."/>
            <person name="de Vries R.P."/>
            <person name="Dhillon B."/>
            <person name="Ganley A.R."/>
            <person name="Griffiths S.A."/>
            <person name="Guo Y."/>
            <person name="Hamelin R.C."/>
            <person name="Henrissat B."/>
            <person name="Kabir M.S."/>
            <person name="Jashni M.K."/>
            <person name="Kema G."/>
            <person name="Klaubauf S."/>
            <person name="Lapidus A."/>
            <person name="Levasseur A."/>
            <person name="Lindquist E."/>
            <person name="Mehrabi R."/>
            <person name="Ohm R.A."/>
            <person name="Owen T.J."/>
            <person name="Salamov A."/>
            <person name="Schwelm A."/>
            <person name="Schijlen E."/>
            <person name="Sun H."/>
            <person name="van den Burg H.A."/>
            <person name="van Ham R.C.H.J."/>
            <person name="Zhang S."/>
            <person name="Goodwin S.B."/>
            <person name="Grigoriev I.V."/>
            <person name="Collemare J."/>
            <person name="Bradshaw R.E."/>
        </authorList>
    </citation>
    <scope>NUCLEOTIDE SEQUENCE [LARGE SCALE GENOMIC DNA]</scope>
    <source>
        <strain evidence="3">NZE10 / CBS 128990</strain>
    </source>
</reference>
<dbReference type="HOGENOM" id="CLU_2133455_0_0_1"/>
<organism evidence="2 3">
    <name type="scientific">Dothistroma septosporum (strain NZE10 / CBS 128990)</name>
    <name type="common">Red band needle blight fungus</name>
    <name type="synonym">Mycosphaerella pini</name>
    <dbReference type="NCBI Taxonomy" id="675120"/>
    <lineage>
        <taxon>Eukaryota</taxon>
        <taxon>Fungi</taxon>
        <taxon>Dikarya</taxon>
        <taxon>Ascomycota</taxon>
        <taxon>Pezizomycotina</taxon>
        <taxon>Dothideomycetes</taxon>
        <taxon>Dothideomycetidae</taxon>
        <taxon>Mycosphaerellales</taxon>
        <taxon>Mycosphaerellaceae</taxon>
        <taxon>Dothistroma</taxon>
    </lineage>
</organism>
<name>N1PM52_DOTSN</name>
<gene>
    <name evidence="2" type="ORF">DOTSEDRAFT_34867</name>
</gene>
<reference evidence="2 3" key="2">
    <citation type="journal article" date="2012" name="PLoS Pathog.">
        <title>Diverse lifestyles and strategies of plant pathogenesis encoded in the genomes of eighteen Dothideomycetes fungi.</title>
        <authorList>
            <person name="Ohm R.A."/>
            <person name="Feau N."/>
            <person name="Henrissat B."/>
            <person name="Schoch C.L."/>
            <person name="Horwitz B.A."/>
            <person name="Barry K.W."/>
            <person name="Condon B.J."/>
            <person name="Copeland A.C."/>
            <person name="Dhillon B."/>
            <person name="Glaser F."/>
            <person name="Hesse C.N."/>
            <person name="Kosti I."/>
            <person name="LaButti K."/>
            <person name="Lindquist E.A."/>
            <person name="Lucas S."/>
            <person name="Salamov A.A."/>
            <person name="Bradshaw R.E."/>
            <person name="Ciuffetti L."/>
            <person name="Hamelin R.C."/>
            <person name="Kema G.H.J."/>
            <person name="Lawrence C."/>
            <person name="Scott J.A."/>
            <person name="Spatafora J.W."/>
            <person name="Turgeon B.G."/>
            <person name="de Wit P.J.G.M."/>
            <person name="Zhong S."/>
            <person name="Goodwin S.B."/>
            <person name="Grigoriev I.V."/>
        </authorList>
    </citation>
    <scope>NUCLEOTIDE SEQUENCE [LARGE SCALE GENOMIC DNA]</scope>
    <source>
        <strain evidence="3">NZE10 / CBS 128990</strain>
    </source>
</reference>
<feature type="compositionally biased region" description="Polar residues" evidence="1">
    <location>
        <begin position="88"/>
        <end position="113"/>
    </location>
</feature>
<proteinExistence type="predicted"/>
<feature type="region of interest" description="Disordered" evidence="1">
    <location>
        <begin position="87"/>
        <end position="113"/>
    </location>
</feature>
<accession>N1PM52</accession>
<dbReference type="AlphaFoldDB" id="N1PM52"/>
<dbReference type="Proteomes" id="UP000016933">
    <property type="component" value="Unassembled WGS sequence"/>
</dbReference>
<evidence type="ECO:0000313" key="2">
    <source>
        <dbReference type="EMBL" id="EME44431.1"/>
    </source>
</evidence>
<keyword evidence="3" id="KW-1185">Reference proteome</keyword>
<evidence type="ECO:0000313" key="3">
    <source>
        <dbReference type="Proteomes" id="UP000016933"/>
    </source>
</evidence>